<sequence length="163" mass="18999">MANIITNKLIINGEKKEVNKVLDFIKVGKEDNSEVYGIGTIDFNKITPMPKWICGAGPNFSGISNKDEEKYEKENTYLEWAKRNWGTKVNAYNLPNESNYENIIYFETKWTGVPNLIQKISIIFPNVVIDYSFYDVEDNISTFIFKNTEVLYQFDNFNSEYEN</sequence>
<proteinExistence type="predicted"/>
<dbReference type="RefSeq" id="WP_160358809.1">
    <property type="nucleotide sequence ID" value="NZ_WSRQ01000010.1"/>
</dbReference>
<dbReference type="AlphaFoldDB" id="A0A964W1X5"/>
<dbReference type="EMBL" id="WSRQ01000010">
    <property type="protein sequence ID" value="MVX63714.1"/>
    <property type="molecule type" value="Genomic_DNA"/>
</dbReference>
<gene>
    <name evidence="1" type="ORF">GKZ28_08395</name>
</gene>
<organism evidence="1 2">
    <name type="scientific">Clostridium chromiireducens</name>
    <dbReference type="NCBI Taxonomy" id="225345"/>
    <lineage>
        <taxon>Bacteria</taxon>
        <taxon>Bacillati</taxon>
        <taxon>Bacillota</taxon>
        <taxon>Clostridia</taxon>
        <taxon>Eubacteriales</taxon>
        <taxon>Clostridiaceae</taxon>
        <taxon>Clostridium</taxon>
    </lineage>
</organism>
<accession>A0A964W1X5</accession>
<name>A0A964W1X5_9CLOT</name>
<dbReference type="Proteomes" id="UP000656077">
    <property type="component" value="Unassembled WGS sequence"/>
</dbReference>
<evidence type="ECO:0008006" key="3">
    <source>
        <dbReference type="Google" id="ProtNLM"/>
    </source>
</evidence>
<reference evidence="1" key="1">
    <citation type="submission" date="2019-12" db="EMBL/GenBank/DDBJ databases">
        <title>Microbes associate with the intestines of laboratory mice.</title>
        <authorList>
            <person name="Navarre W."/>
            <person name="Wong E."/>
        </authorList>
    </citation>
    <scope>NUCLEOTIDE SEQUENCE</scope>
    <source>
        <strain evidence="1">NM79_F5</strain>
    </source>
</reference>
<evidence type="ECO:0000313" key="1">
    <source>
        <dbReference type="EMBL" id="MVX63714.1"/>
    </source>
</evidence>
<protein>
    <recommendedName>
        <fullName evidence="3">YubB ferredoxin-like domain-containing protein</fullName>
    </recommendedName>
</protein>
<evidence type="ECO:0000313" key="2">
    <source>
        <dbReference type="Proteomes" id="UP000656077"/>
    </source>
</evidence>
<comment type="caution">
    <text evidence="1">The sequence shown here is derived from an EMBL/GenBank/DDBJ whole genome shotgun (WGS) entry which is preliminary data.</text>
</comment>